<evidence type="ECO:0000256" key="1">
    <source>
        <dbReference type="SAM" id="MobiDB-lite"/>
    </source>
</evidence>
<dbReference type="RefSeq" id="WP_186772055.1">
    <property type="nucleotide sequence ID" value="NZ_JACOMF010000026.1"/>
</dbReference>
<proteinExistence type="predicted"/>
<name>A0A9X0UIQ9_9PROT</name>
<feature type="region of interest" description="Disordered" evidence="1">
    <location>
        <begin position="27"/>
        <end position="48"/>
    </location>
</feature>
<comment type="caution">
    <text evidence="3">The sequence shown here is derived from an EMBL/GenBank/DDBJ whole genome shotgun (WGS) entry which is preliminary data.</text>
</comment>
<sequence length="48" mass="4669">MSAHLASMILLCALGLGACAPSGLAPTADGIDRGTALPPPGLVTPVRN</sequence>
<evidence type="ECO:0000313" key="4">
    <source>
        <dbReference type="Proteomes" id="UP000600101"/>
    </source>
</evidence>
<gene>
    <name evidence="3" type="ORF">H7965_18430</name>
</gene>
<evidence type="ECO:0000313" key="3">
    <source>
        <dbReference type="EMBL" id="MBC4017290.1"/>
    </source>
</evidence>
<accession>A0A9X0UIQ9</accession>
<dbReference type="AlphaFoldDB" id="A0A9X0UIQ9"/>
<protein>
    <submittedName>
        <fullName evidence="3">Uncharacterized protein</fullName>
    </submittedName>
</protein>
<feature type="chain" id="PRO_5040983616" evidence="2">
    <location>
        <begin position="21"/>
        <end position="48"/>
    </location>
</feature>
<feature type="signal peptide" evidence="2">
    <location>
        <begin position="1"/>
        <end position="20"/>
    </location>
</feature>
<keyword evidence="4" id="KW-1185">Reference proteome</keyword>
<keyword evidence="2" id="KW-0732">Signal</keyword>
<reference evidence="3" key="1">
    <citation type="submission" date="2020-08" db="EMBL/GenBank/DDBJ databases">
        <authorList>
            <person name="Hu Y."/>
            <person name="Nguyen S.V."/>
            <person name="Li F."/>
            <person name="Fanning S."/>
        </authorList>
    </citation>
    <scope>NUCLEOTIDE SEQUENCE</scope>
    <source>
        <strain evidence="3">SYSU D8009</strain>
    </source>
</reference>
<organism evidence="3 4">
    <name type="scientific">Siccirubricoccus deserti</name>
    <dbReference type="NCBI Taxonomy" id="2013562"/>
    <lineage>
        <taxon>Bacteria</taxon>
        <taxon>Pseudomonadati</taxon>
        <taxon>Pseudomonadota</taxon>
        <taxon>Alphaproteobacteria</taxon>
        <taxon>Acetobacterales</taxon>
        <taxon>Roseomonadaceae</taxon>
        <taxon>Siccirubricoccus</taxon>
    </lineage>
</organism>
<dbReference type="EMBL" id="JACOMF010000026">
    <property type="protein sequence ID" value="MBC4017290.1"/>
    <property type="molecule type" value="Genomic_DNA"/>
</dbReference>
<dbReference type="Proteomes" id="UP000600101">
    <property type="component" value="Unassembled WGS sequence"/>
</dbReference>
<evidence type="ECO:0000256" key="2">
    <source>
        <dbReference type="SAM" id="SignalP"/>
    </source>
</evidence>